<evidence type="ECO:0000313" key="2">
    <source>
        <dbReference type="Proteomes" id="UP000187455"/>
    </source>
</evidence>
<sequence length="332" mass="37600">MPITVEWNFDSLEIPAKKIEINANRILLSADQSIKCNRFSPLIDADMDLNQLPEGLIDNEWTESKRLQFSTAATEVWSKSLSKKTISTIKNRRSKFRDYRLGKIDKIDTNYWRTIKPYTGNTHRRISDGPVYDKNKNIITEKNKKLEIWNNRFGELANDSNGNNRGATKWESQLITDCDYFPECDTSIKWSDITMELSDTPNNKAPCSDGITSEVRKLVVSKKISGSKMAKIIFKIINIMYDSGGIPANMNTSIVVPVPKKRDIKAYDRVPHTALFCNLKAIGIGGKLIKAIWGLYRSPKLAVRIEDDVSKPTDYLCGLQQGCPASPILFDL</sequence>
<dbReference type="Proteomes" id="UP000187455">
    <property type="component" value="Unassembled WGS sequence"/>
</dbReference>
<name>A0A1R0GPF7_9FUNG</name>
<proteinExistence type="predicted"/>
<gene>
    <name evidence="1" type="ORF">AYI68_g7155</name>
</gene>
<dbReference type="PANTHER" id="PTHR19446">
    <property type="entry name" value="REVERSE TRANSCRIPTASES"/>
    <property type="match status" value="1"/>
</dbReference>
<reference evidence="1 2" key="1">
    <citation type="journal article" date="2016" name="Mol. Biol. Evol.">
        <title>Genome-Wide Survey of Gut Fungi (Harpellales) Reveals the First Horizontally Transferred Ubiquitin Gene from a Mosquito Host.</title>
        <authorList>
            <person name="Wang Y."/>
            <person name="White M.M."/>
            <person name="Kvist S."/>
            <person name="Moncalvo J.M."/>
        </authorList>
    </citation>
    <scope>NUCLEOTIDE SEQUENCE [LARGE SCALE GENOMIC DNA]</scope>
    <source>
        <strain evidence="1 2">ALG-7-W6</strain>
    </source>
</reference>
<dbReference type="AlphaFoldDB" id="A0A1R0GPF7"/>
<protein>
    <submittedName>
        <fullName evidence="1">Uncharacterized protein</fullName>
    </submittedName>
</protein>
<evidence type="ECO:0000313" key="1">
    <source>
        <dbReference type="EMBL" id="OLY78791.1"/>
    </source>
</evidence>
<dbReference type="EMBL" id="LSSL01005521">
    <property type="protein sequence ID" value="OLY78791.1"/>
    <property type="molecule type" value="Genomic_DNA"/>
</dbReference>
<accession>A0A1R0GPF7</accession>
<comment type="caution">
    <text evidence="1">The sequence shown here is derived from an EMBL/GenBank/DDBJ whole genome shotgun (WGS) entry which is preliminary data.</text>
</comment>
<organism evidence="1 2">
    <name type="scientific">Smittium mucronatum</name>
    <dbReference type="NCBI Taxonomy" id="133383"/>
    <lineage>
        <taxon>Eukaryota</taxon>
        <taxon>Fungi</taxon>
        <taxon>Fungi incertae sedis</taxon>
        <taxon>Zoopagomycota</taxon>
        <taxon>Kickxellomycotina</taxon>
        <taxon>Harpellomycetes</taxon>
        <taxon>Harpellales</taxon>
        <taxon>Legeriomycetaceae</taxon>
        <taxon>Smittium</taxon>
    </lineage>
</organism>
<keyword evidence="2" id="KW-1185">Reference proteome</keyword>